<dbReference type="InterPro" id="IPR011009">
    <property type="entry name" value="Kinase-like_dom_sf"/>
</dbReference>
<dbReference type="GO" id="GO:0043235">
    <property type="term" value="C:receptor complex"/>
    <property type="evidence" value="ECO:0007669"/>
    <property type="project" value="TreeGrafter"/>
</dbReference>
<evidence type="ECO:0000256" key="1">
    <source>
        <dbReference type="ARBA" id="ARBA00004167"/>
    </source>
</evidence>
<dbReference type="InterPro" id="IPR020635">
    <property type="entry name" value="Tyr_kinase_cat_dom"/>
</dbReference>
<dbReference type="PANTHER" id="PTHR24416">
    <property type="entry name" value="TYROSINE-PROTEIN KINASE RECEPTOR"/>
    <property type="match status" value="1"/>
</dbReference>
<dbReference type="GO" id="GO:0007169">
    <property type="term" value="P:cell surface receptor protein tyrosine kinase signaling pathway"/>
    <property type="evidence" value="ECO:0007669"/>
    <property type="project" value="TreeGrafter"/>
</dbReference>
<comment type="subcellular location">
    <subcellularLocation>
        <location evidence="1">Membrane</location>
        <topology evidence="1">Single-pass membrane protein</topology>
    </subcellularLocation>
</comment>
<dbReference type="SUPFAM" id="SSF56112">
    <property type="entry name" value="Protein kinase-like (PK-like)"/>
    <property type="match status" value="1"/>
</dbReference>
<dbReference type="EMBL" id="CASHTH010000445">
    <property type="protein sequence ID" value="CAI8001570.1"/>
    <property type="molecule type" value="Genomic_DNA"/>
</dbReference>
<evidence type="ECO:0000256" key="5">
    <source>
        <dbReference type="ARBA" id="ARBA00023136"/>
    </source>
</evidence>
<evidence type="ECO:0000256" key="8">
    <source>
        <dbReference type="ARBA" id="ARBA00051243"/>
    </source>
</evidence>
<evidence type="ECO:0000256" key="7">
    <source>
        <dbReference type="ARBA" id="ARBA00023180"/>
    </source>
</evidence>
<evidence type="ECO:0000256" key="4">
    <source>
        <dbReference type="ARBA" id="ARBA00022989"/>
    </source>
</evidence>
<evidence type="ECO:0000259" key="11">
    <source>
        <dbReference type="PROSITE" id="PS50011"/>
    </source>
</evidence>
<evidence type="ECO:0000313" key="12">
    <source>
        <dbReference type="EMBL" id="CAI8001570.1"/>
    </source>
</evidence>
<feature type="signal peptide" evidence="10">
    <location>
        <begin position="1"/>
        <end position="29"/>
    </location>
</feature>
<dbReference type="GO" id="GO:0005886">
    <property type="term" value="C:plasma membrane"/>
    <property type="evidence" value="ECO:0007669"/>
    <property type="project" value="TreeGrafter"/>
</dbReference>
<dbReference type="Proteomes" id="UP001174909">
    <property type="component" value="Unassembled WGS sequence"/>
</dbReference>
<dbReference type="Pfam" id="PF07714">
    <property type="entry name" value="PK_Tyr_Ser-Thr"/>
    <property type="match status" value="1"/>
</dbReference>
<dbReference type="PROSITE" id="PS00109">
    <property type="entry name" value="PROTEIN_KINASE_TYR"/>
    <property type="match status" value="1"/>
</dbReference>
<dbReference type="InterPro" id="IPR050122">
    <property type="entry name" value="RTK"/>
</dbReference>
<keyword evidence="13" id="KW-1185">Reference proteome</keyword>
<evidence type="ECO:0000256" key="9">
    <source>
        <dbReference type="PROSITE-ProRule" id="PRU10141"/>
    </source>
</evidence>
<comment type="catalytic activity">
    <reaction evidence="8">
        <text>L-tyrosyl-[protein] + ATP = O-phospho-L-tyrosyl-[protein] + ADP + H(+)</text>
        <dbReference type="Rhea" id="RHEA:10596"/>
        <dbReference type="Rhea" id="RHEA-COMP:10136"/>
        <dbReference type="Rhea" id="RHEA-COMP:20101"/>
        <dbReference type="ChEBI" id="CHEBI:15378"/>
        <dbReference type="ChEBI" id="CHEBI:30616"/>
        <dbReference type="ChEBI" id="CHEBI:46858"/>
        <dbReference type="ChEBI" id="CHEBI:61978"/>
        <dbReference type="ChEBI" id="CHEBI:456216"/>
        <dbReference type="EC" id="2.7.10.1"/>
    </reaction>
</comment>
<evidence type="ECO:0000313" key="13">
    <source>
        <dbReference type="Proteomes" id="UP001174909"/>
    </source>
</evidence>
<dbReference type="InterPro" id="IPR017441">
    <property type="entry name" value="Protein_kinase_ATP_BS"/>
</dbReference>
<keyword evidence="5" id="KW-0472">Membrane</keyword>
<sequence length="997" mass="108225">PAHFCLLHDAMARCVFVCMLLPLFLPALCRRNLSTIRYHFTSCGNTGRDGPSYETCRQHYESIDSPLLRDGVFTSAHSENFFGSQSFRPPKSTVYNLSIAAAAGGRGLCNVEFGRGLVVNISSTLNSSVDYLILVGQQGLGPCDADDGDELWTLCDSPPTDLESANSCRQKYVDWLRNQSDLDYQRTLRLSGGGGGGGTSFFGLGDIRLEGDARVLCISGGGGGTSALLDYSALDNLVPGTSHQNISLYKRFINGSTSMLDPDIADNFGLRGYRVNVQSPDVTAGAGGGFFSNSSFISNQQDGRPAGRTEDFATGGIQCARNDFSQIPNMLRWGDGGFGGGGGGCGGGGGGGGVTGGAVLGDGNTIPGGGGYTYVTLYTVGSWHEGDGYVDIVEADCGCVHRCEVYEEEDQFQCLCPNDTLLAPDLSDCFYTVEQDVTVYNETLVSAESYQLRLVETGNTTIIYSIAAELNSADALCAIAFLGENLTDIVAVTEPAKGTEKVGTLALTTLNVTDGTFAFSDYTQWLSDPQIITGALLISNGDCSLTDDLINMTLSLKADTNDSIKEIGGSGLHRTMLRGTAMSPDRLPLSSVTTPMDATQTAFLLEVQRFSFYFWFQAQVIAPVETPSSVVSVHYDPQHEYEILSYSKDELKVSRPSVNSPVPASLPILSARSNLREAVFESSVLLSPKFGHSAPFHDFVGYNRSRTNSNVHEWQFPRSNLVYLRELGEGQFGKVLLMRTQGIAGYQGSIPVAVKTLNTQEPDIIERFLEEAELMKKFSHPNIVSILGVCTDDIDETSAPLMILEYMPFGDLLSFLQKYKYEENLPAGKNAKWVVQQEHFFCFAIDVARAMEFLAYSKFVHRDIAARNCLVGTNLVVKIADFGLARGVHDKDYYRVAGTQILPIRAMSPESLLYGVFTTASDIWSYGVLLWEIATYGEVPLMGMSTEDMLQAAHNQTLLHNPPAEAPPVLSSLITQCHHYDPDQRPSFTSILSQLPS</sequence>
<dbReference type="GO" id="GO:0051897">
    <property type="term" value="P:positive regulation of phosphatidylinositol 3-kinase/protein kinase B signal transduction"/>
    <property type="evidence" value="ECO:0007669"/>
    <property type="project" value="TreeGrafter"/>
</dbReference>
<keyword evidence="9" id="KW-0067">ATP-binding</keyword>
<feature type="non-terminal residue" evidence="12">
    <location>
        <position position="1"/>
    </location>
</feature>
<protein>
    <submittedName>
        <fullName evidence="12">BDNF/NT-3 growth factors receptor</fullName>
    </submittedName>
</protein>
<dbReference type="GO" id="GO:0004714">
    <property type="term" value="F:transmembrane receptor protein tyrosine kinase activity"/>
    <property type="evidence" value="ECO:0007669"/>
    <property type="project" value="UniProtKB-EC"/>
</dbReference>
<dbReference type="AlphaFoldDB" id="A0AA35W4A2"/>
<dbReference type="InterPro" id="IPR001245">
    <property type="entry name" value="Ser-Thr/Tyr_kinase_cat_dom"/>
</dbReference>
<dbReference type="Gene3D" id="3.30.200.20">
    <property type="entry name" value="Phosphorylase Kinase, domain 1"/>
    <property type="match status" value="1"/>
</dbReference>
<evidence type="ECO:0000256" key="10">
    <source>
        <dbReference type="SAM" id="SignalP"/>
    </source>
</evidence>
<comment type="caution">
    <text evidence="12">The sequence shown here is derived from an EMBL/GenBank/DDBJ whole genome shotgun (WGS) entry which is preliminary data.</text>
</comment>
<feature type="binding site" evidence="9">
    <location>
        <position position="755"/>
    </location>
    <ligand>
        <name>ATP</name>
        <dbReference type="ChEBI" id="CHEBI:30616"/>
    </ligand>
</feature>
<dbReference type="PROSITE" id="PS50011">
    <property type="entry name" value="PROTEIN_KINASE_DOM"/>
    <property type="match status" value="1"/>
</dbReference>
<dbReference type="PROSITE" id="PS00107">
    <property type="entry name" value="PROTEIN_KINASE_ATP"/>
    <property type="match status" value="1"/>
</dbReference>
<dbReference type="PRINTS" id="PR00109">
    <property type="entry name" value="TYRKINASE"/>
</dbReference>
<evidence type="ECO:0000256" key="3">
    <source>
        <dbReference type="ARBA" id="ARBA00022729"/>
    </source>
</evidence>
<keyword evidence="3 10" id="KW-0732">Signal</keyword>
<keyword evidence="9" id="KW-0547">Nucleotide-binding</keyword>
<evidence type="ECO:0000256" key="2">
    <source>
        <dbReference type="ARBA" id="ARBA00022692"/>
    </source>
</evidence>
<name>A0AA35W4A2_GEOBA</name>
<dbReference type="PANTHER" id="PTHR24416:SF349">
    <property type="entry name" value="TYROSINE-PROTEIN KINASE RYK"/>
    <property type="match status" value="1"/>
</dbReference>
<dbReference type="Gene3D" id="1.10.510.10">
    <property type="entry name" value="Transferase(Phosphotransferase) domain 1"/>
    <property type="match status" value="1"/>
</dbReference>
<keyword evidence="7" id="KW-0325">Glycoprotein</keyword>
<keyword evidence="4" id="KW-1133">Transmembrane helix</keyword>
<feature type="domain" description="Protein kinase" evidence="11">
    <location>
        <begin position="721"/>
        <end position="997"/>
    </location>
</feature>
<keyword evidence="2" id="KW-0812">Transmembrane</keyword>
<gene>
    <name evidence="12" type="ORF">GBAR_LOCUS3213</name>
</gene>
<dbReference type="GO" id="GO:0005524">
    <property type="term" value="F:ATP binding"/>
    <property type="evidence" value="ECO:0007669"/>
    <property type="project" value="UniProtKB-UniRule"/>
</dbReference>
<accession>A0AA35W4A2</accession>
<evidence type="ECO:0000256" key="6">
    <source>
        <dbReference type="ARBA" id="ARBA00023170"/>
    </source>
</evidence>
<reference evidence="12" key="1">
    <citation type="submission" date="2023-03" db="EMBL/GenBank/DDBJ databases">
        <authorList>
            <person name="Steffen K."/>
            <person name="Cardenas P."/>
        </authorList>
    </citation>
    <scope>NUCLEOTIDE SEQUENCE</scope>
</reference>
<proteinExistence type="predicted"/>
<feature type="chain" id="PRO_5041367976" evidence="10">
    <location>
        <begin position="30"/>
        <end position="997"/>
    </location>
</feature>
<dbReference type="SMART" id="SM00219">
    <property type="entry name" value="TyrKc"/>
    <property type="match status" value="1"/>
</dbReference>
<dbReference type="InterPro" id="IPR008266">
    <property type="entry name" value="Tyr_kinase_AS"/>
</dbReference>
<keyword evidence="6 12" id="KW-0675">Receptor</keyword>
<dbReference type="InterPro" id="IPR000719">
    <property type="entry name" value="Prot_kinase_dom"/>
</dbReference>
<dbReference type="CDD" id="cd00192">
    <property type="entry name" value="PTKc"/>
    <property type="match status" value="1"/>
</dbReference>
<organism evidence="12 13">
    <name type="scientific">Geodia barretti</name>
    <name type="common">Barrett's horny sponge</name>
    <dbReference type="NCBI Taxonomy" id="519541"/>
    <lineage>
        <taxon>Eukaryota</taxon>
        <taxon>Metazoa</taxon>
        <taxon>Porifera</taxon>
        <taxon>Demospongiae</taxon>
        <taxon>Heteroscleromorpha</taxon>
        <taxon>Tetractinellida</taxon>
        <taxon>Astrophorina</taxon>
        <taxon>Geodiidae</taxon>
        <taxon>Geodia</taxon>
    </lineage>
</organism>